<dbReference type="SUPFAM" id="SSF56935">
    <property type="entry name" value="Porins"/>
    <property type="match status" value="1"/>
</dbReference>
<dbReference type="PANTHER" id="PTHR40980:SF4">
    <property type="entry name" value="TONB-DEPENDENT RECEPTOR-LIKE BETA-BARREL DOMAIN-CONTAINING PROTEIN"/>
    <property type="match status" value="1"/>
</dbReference>
<name>A0A495IZL3_9SPHI</name>
<keyword evidence="3" id="KW-0998">Cell outer membrane</keyword>
<evidence type="ECO:0000256" key="4">
    <source>
        <dbReference type="SAM" id="SignalP"/>
    </source>
</evidence>
<evidence type="ECO:0000256" key="1">
    <source>
        <dbReference type="ARBA" id="ARBA00004442"/>
    </source>
</evidence>
<gene>
    <name evidence="6" type="ORF">BDD43_2295</name>
</gene>
<reference evidence="6 7" key="1">
    <citation type="submission" date="2018-10" db="EMBL/GenBank/DDBJ databases">
        <title>Genomic Encyclopedia of Archaeal and Bacterial Type Strains, Phase II (KMG-II): from individual species to whole genera.</title>
        <authorList>
            <person name="Goeker M."/>
        </authorList>
    </citation>
    <scope>NUCLEOTIDE SEQUENCE [LARGE SCALE GENOMIC DNA]</scope>
    <source>
        <strain evidence="6 7">DSM 18602</strain>
    </source>
</reference>
<keyword evidence="2" id="KW-0472">Membrane</keyword>
<keyword evidence="6" id="KW-0675">Receptor</keyword>
<dbReference type="Pfam" id="PF14905">
    <property type="entry name" value="OMP_b-brl_3"/>
    <property type="match status" value="1"/>
</dbReference>
<dbReference type="SUPFAM" id="SSF49464">
    <property type="entry name" value="Carboxypeptidase regulatory domain-like"/>
    <property type="match status" value="1"/>
</dbReference>
<accession>A0A495IZL3</accession>
<dbReference type="Proteomes" id="UP000268007">
    <property type="component" value="Unassembled WGS sequence"/>
</dbReference>
<dbReference type="OrthoDB" id="635001at2"/>
<keyword evidence="4" id="KW-0732">Signal</keyword>
<dbReference type="GO" id="GO:0009279">
    <property type="term" value="C:cell outer membrane"/>
    <property type="evidence" value="ECO:0007669"/>
    <property type="project" value="UniProtKB-SubCell"/>
</dbReference>
<dbReference type="PANTHER" id="PTHR40980">
    <property type="entry name" value="PLUG DOMAIN-CONTAINING PROTEIN"/>
    <property type="match status" value="1"/>
</dbReference>
<comment type="caution">
    <text evidence="6">The sequence shown here is derived from an EMBL/GenBank/DDBJ whole genome shotgun (WGS) entry which is preliminary data.</text>
</comment>
<feature type="chain" id="PRO_5019791531" evidence="4">
    <location>
        <begin position="19"/>
        <end position="751"/>
    </location>
</feature>
<evidence type="ECO:0000256" key="3">
    <source>
        <dbReference type="ARBA" id="ARBA00023237"/>
    </source>
</evidence>
<dbReference type="InterPro" id="IPR041700">
    <property type="entry name" value="OMP_b-brl_3"/>
</dbReference>
<organism evidence="6 7">
    <name type="scientific">Mucilaginibacter gracilis</name>
    <dbReference type="NCBI Taxonomy" id="423350"/>
    <lineage>
        <taxon>Bacteria</taxon>
        <taxon>Pseudomonadati</taxon>
        <taxon>Bacteroidota</taxon>
        <taxon>Sphingobacteriia</taxon>
        <taxon>Sphingobacteriales</taxon>
        <taxon>Sphingobacteriaceae</taxon>
        <taxon>Mucilaginibacter</taxon>
    </lineage>
</organism>
<dbReference type="AlphaFoldDB" id="A0A495IZL3"/>
<comment type="subcellular location">
    <subcellularLocation>
        <location evidence="1">Cell outer membrane</location>
    </subcellularLocation>
</comment>
<dbReference type="RefSeq" id="WP_121197753.1">
    <property type="nucleotide sequence ID" value="NZ_RBKU01000001.1"/>
</dbReference>
<evidence type="ECO:0000313" key="6">
    <source>
        <dbReference type="EMBL" id="RKR82127.1"/>
    </source>
</evidence>
<protein>
    <submittedName>
        <fullName evidence="6">Outer membrane receptor protein involved in Fe transport</fullName>
    </submittedName>
</protein>
<sequence>MKTIFLSLLLLCSLSTFAQVSGKVTDEKGQPLPGAVIKIYHTVKPVKVTITDNEGHFDYNGTADYLITTYTGFLPDTVKTLKPGMLIRLRPDTKTLKEVSIVSRQPIIRQETDRTVISVNAQVKKLADNGLEILNLAPGITVSDNEDAILMSGKSEVQIMINDKVVKMTPRDLAKMLKAMPSGSIKQVEFLSNPPAKYEVNGNTGIINIKTNGVVKGLTGNVDYSTSQGTNNWTDLSGLLNYGAGKLAISGYGAWHRGGYLTQNTKVRQLNPGTLDQQTSSLDKWSDPVFRIAADYAISHNSTFGGIVEREASTNTGSYDTYSQQGANSYQTSSRNPNVRHWNTYNLNYRYSDTLGTDMSIDLDRADFYKNGNITLLTTGQPRLNYQTATGIRISTLKTDYSHAWKNKLKLEAGLKIAGVQTDNTQDANVFHYHENIRAVYTSLSRSNAHWGWQLGLRAEQTEAKGEAGSLVKPDTSYLNLLPSAYLTYTPTGKHHFRLSLSRRIRRPDYSDLQPFTYVLDPLNQQTGNPGLRVQRNDQAELTYTFDDRITLVSSYNHSTDYFSTVYRQSGDILVESPANTGTMNTLNFDLNYPLKIAKWWNMLNKANIGNDHFSGELFQGRLDQGKWRYQFSTSQRITLPGKYQLQLSGRYTSASQNLIYSQQSTANASASIGRKFFNDQASLRIGISDIFKTQRNYTSVNFGSLQYTDLGTFESRRVSLNFSWRFGNNKVRQTRERNRGDEDEKGRSGS</sequence>
<evidence type="ECO:0000256" key="2">
    <source>
        <dbReference type="ARBA" id="ARBA00023136"/>
    </source>
</evidence>
<feature type="domain" description="Outer membrane protein beta-barrel" evidence="5">
    <location>
        <begin position="354"/>
        <end position="725"/>
    </location>
</feature>
<dbReference type="InterPro" id="IPR008969">
    <property type="entry name" value="CarboxyPept-like_regulatory"/>
</dbReference>
<evidence type="ECO:0000313" key="7">
    <source>
        <dbReference type="Proteomes" id="UP000268007"/>
    </source>
</evidence>
<keyword evidence="7" id="KW-1185">Reference proteome</keyword>
<dbReference type="EMBL" id="RBKU01000001">
    <property type="protein sequence ID" value="RKR82127.1"/>
    <property type="molecule type" value="Genomic_DNA"/>
</dbReference>
<evidence type="ECO:0000259" key="5">
    <source>
        <dbReference type="Pfam" id="PF14905"/>
    </source>
</evidence>
<proteinExistence type="predicted"/>
<feature type="signal peptide" evidence="4">
    <location>
        <begin position="1"/>
        <end position="18"/>
    </location>
</feature>
<dbReference type="InterPro" id="IPR036942">
    <property type="entry name" value="Beta-barrel_TonB_sf"/>
</dbReference>
<dbReference type="Gene3D" id="2.40.170.20">
    <property type="entry name" value="TonB-dependent receptor, beta-barrel domain"/>
    <property type="match status" value="1"/>
</dbReference>